<gene>
    <name evidence="1" type="ORF">CVS29_10335</name>
</gene>
<dbReference type="CDD" id="cd03784">
    <property type="entry name" value="GT1_Gtf-like"/>
    <property type="match status" value="1"/>
</dbReference>
<dbReference type="GO" id="GO:0008194">
    <property type="term" value="F:UDP-glycosyltransferase activity"/>
    <property type="evidence" value="ECO:0007669"/>
    <property type="project" value="InterPro"/>
</dbReference>
<dbReference type="SUPFAM" id="SSF53756">
    <property type="entry name" value="UDP-Glycosyltransferase/glycogen phosphorylase"/>
    <property type="match status" value="1"/>
</dbReference>
<dbReference type="InterPro" id="IPR002213">
    <property type="entry name" value="UDP_glucos_trans"/>
</dbReference>
<protein>
    <submittedName>
        <fullName evidence="1">Glycosyltransferase</fullName>
    </submittedName>
</protein>
<dbReference type="GO" id="GO:0017000">
    <property type="term" value="P:antibiotic biosynthetic process"/>
    <property type="evidence" value="ECO:0007669"/>
    <property type="project" value="UniProtKB-ARBA"/>
</dbReference>
<dbReference type="Gene3D" id="3.40.50.2000">
    <property type="entry name" value="Glycogen Phosphorylase B"/>
    <property type="match status" value="2"/>
</dbReference>
<dbReference type="OrthoDB" id="764352at2"/>
<reference evidence="1 2" key="1">
    <citation type="submission" date="2018-05" db="EMBL/GenBank/DDBJ databases">
        <title>Genetic diversity of glacier-inhabiting Cryobacterium bacteria in China and description of Cryobacterium mengkeensis sp. nov. and Arthrobacter glacialis sp. nov.</title>
        <authorList>
            <person name="Liu Q."/>
            <person name="Xin Y.-H."/>
        </authorList>
    </citation>
    <scope>NUCLEOTIDE SEQUENCE [LARGE SCALE GENOMIC DNA]</scope>
    <source>
        <strain evidence="1 2">GP3</strain>
    </source>
</reference>
<dbReference type="AlphaFoldDB" id="A0A2V3DWZ3"/>
<dbReference type="Proteomes" id="UP000246303">
    <property type="component" value="Unassembled WGS sequence"/>
</dbReference>
<dbReference type="PANTHER" id="PTHR48050:SF13">
    <property type="entry name" value="STEROL 3-BETA-GLUCOSYLTRANSFERASE UGT80A2"/>
    <property type="match status" value="1"/>
</dbReference>
<dbReference type="RefSeq" id="WP_110106264.1">
    <property type="nucleotide sequence ID" value="NZ_JACBZZ010000001.1"/>
</dbReference>
<evidence type="ECO:0000313" key="2">
    <source>
        <dbReference type="Proteomes" id="UP000246303"/>
    </source>
</evidence>
<dbReference type="EMBL" id="QHLZ01000006">
    <property type="protein sequence ID" value="PXA65088.1"/>
    <property type="molecule type" value="Genomic_DNA"/>
</dbReference>
<sequence>MTLLIISPDYASHLYPLAALGTSWLAAGERVVVATGPATASIVESFGFEHTPLQLSRGSNPGVIRAEEQPQGEDDALRGFFSATRNGMIDTLTFQAEARMNDLMWEPVSTARAVQAIIEEIQPHTIIVDHLAFSARLAMVAAGVHHIDVVLGHPTALPLPLAAEVYGYPPAWPAAFSPDESELQELKNLCLQVSESFTTEWNQALAVLAPHLPPSPDAFAEHGDLLVFNYPEELVPMERKELLQQHLFLGSSVRAEPTDPRVSQWIASTNEPYVYVSFGSFLSVRSDVLIKVVTALRESGIRAAIAYGSTELESLGEIPDHWLVGEFLPQVTLLESAAVGVTHGGNNSVTESMTFGVPLVVLPFSTDQFAGAAALESTGFGAALAPNTATVEEIKRALETMLALPMDKRTALHELGQTLRQGDGPNRIRSARNA</sequence>
<proteinExistence type="predicted"/>
<keyword evidence="2" id="KW-1185">Reference proteome</keyword>
<keyword evidence="1" id="KW-0808">Transferase</keyword>
<dbReference type="InterPro" id="IPR050426">
    <property type="entry name" value="Glycosyltransferase_28"/>
</dbReference>
<name>A0A2V3DWZ3_9MICC</name>
<accession>A0A2V3DWZ3</accession>
<comment type="caution">
    <text evidence="1">The sequence shown here is derived from an EMBL/GenBank/DDBJ whole genome shotgun (WGS) entry which is preliminary data.</text>
</comment>
<dbReference type="PANTHER" id="PTHR48050">
    <property type="entry name" value="STEROL 3-BETA-GLUCOSYLTRANSFERASE"/>
    <property type="match status" value="1"/>
</dbReference>
<dbReference type="Pfam" id="PF00201">
    <property type="entry name" value="UDPGT"/>
    <property type="match status" value="1"/>
</dbReference>
<evidence type="ECO:0000313" key="1">
    <source>
        <dbReference type="EMBL" id="PXA65088.1"/>
    </source>
</evidence>
<organism evidence="1 2">
    <name type="scientific">Arthrobacter psychrochitiniphilus</name>
    <dbReference type="NCBI Taxonomy" id="291045"/>
    <lineage>
        <taxon>Bacteria</taxon>
        <taxon>Bacillati</taxon>
        <taxon>Actinomycetota</taxon>
        <taxon>Actinomycetes</taxon>
        <taxon>Micrococcales</taxon>
        <taxon>Micrococcaceae</taxon>
        <taxon>Arthrobacter</taxon>
    </lineage>
</organism>